<dbReference type="Proteomes" id="UP000198284">
    <property type="component" value="Unassembled WGS sequence"/>
</dbReference>
<keyword evidence="2" id="KW-1185">Reference proteome</keyword>
<protein>
    <recommendedName>
        <fullName evidence="3">HTH cro/C1-type domain-containing protein</fullName>
    </recommendedName>
</protein>
<dbReference type="RefSeq" id="WP_089401450.1">
    <property type="nucleotide sequence ID" value="NZ_FZOT01000022.1"/>
</dbReference>
<organism evidence="1 2">
    <name type="scientific">Noviherbaspirillum humi</name>
    <dbReference type="NCBI Taxonomy" id="1688639"/>
    <lineage>
        <taxon>Bacteria</taxon>
        <taxon>Pseudomonadati</taxon>
        <taxon>Pseudomonadota</taxon>
        <taxon>Betaproteobacteria</taxon>
        <taxon>Burkholderiales</taxon>
        <taxon>Oxalobacteraceae</taxon>
        <taxon>Noviherbaspirillum</taxon>
    </lineage>
</organism>
<evidence type="ECO:0000313" key="1">
    <source>
        <dbReference type="EMBL" id="SNT29330.1"/>
    </source>
</evidence>
<sequence length="126" mass="14196">MNSQVEREQFSERLSVALETAGFQSNSATRLAELFNSVSSENVSIHAARKWLIGQAIPTQNKIRVLAQMLNVEPEWLRFGTPVQNSAPEPQATDLLTASLLHNFTRLDEKHKKVAVQMLRILVELD</sequence>
<reference evidence="1 2" key="1">
    <citation type="submission" date="2017-06" db="EMBL/GenBank/DDBJ databases">
        <authorList>
            <person name="Kim H.J."/>
            <person name="Triplett B.A."/>
        </authorList>
    </citation>
    <scope>NUCLEOTIDE SEQUENCE [LARGE SCALE GENOMIC DNA]</scope>
    <source>
        <strain evidence="1 2">U15</strain>
    </source>
</reference>
<evidence type="ECO:0000313" key="2">
    <source>
        <dbReference type="Proteomes" id="UP000198284"/>
    </source>
</evidence>
<dbReference type="AlphaFoldDB" id="A0A239LGB5"/>
<proteinExistence type="predicted"/>
<evidence type="ECO:0008006" key="3">
    <source>
        <dbReference type="Google" id="ProtNLM"/>
    </source>
</evidence>
<dbReference type="OrthoDB" id="8908960at2"/>
<dbReference type="GO" id="GO:0003677">
    <property type="term" value="F:DNA binding"/>
    <property type="evidence" value="ECO:0007669"/>
    <property type="project" value="InterPro"/>
</dbReference>
<dbReference type="EMBL" id="FZOT01000022">
    <property type="protein sequence ID" value="SNT29330.1"/>
    <property type="molecule type" value="Genomic_DNA"/>
</dbReference>
<dbReference type="Gene3D" id="1.10.260.40">
    <property type="entry name" value="lambda repressor-like DNA-binding domains"/>
    <property type="match status" value="1"/>
</dbReference>
<dbReference type="InterPro" id="IPR010982">
    <property type="entry name" value="Lambda_DNA-bd_dom_sf"/>
</dbReference>
<accession>A0A239LGB5</accession>
<gene>
    <name evidence="1" type="ORF">SAMN06265795_12268</name>
</gene>
<name>A0A239LGB5_9BURK</name>